<organism evidence="2 3">
    <name type="scientific">Musa troglodytarum</name>
    <name type="common">fe'i banana</name>
    <dbReference type="NCBI Taxonomy" id="320322"/>
    <lineage>
        <taxon>Eukaryota</taxon>
        <taxon>Viridiplantae</taxon>
        <taxon>Streptophyta</taxon>
        <taxon>Embryophyta</taxon>
        <taxon>Tracheophyta</taxon>
        <taxon>Spermatophyta</taxon>
        <taxon>Magnoliopsida</taxon>
        <taxon>Liliopsida</taxon>
        <taxon>Zingiberales</taxon>
        <taxon>Musaceae</taxon>
        <taxon>Musa</taxon>
    </lineage>
</organism>
<dbReference type="Proteomes" id="UP001055439">
    <property type="component" value="Chromosome 4"/>
</dbReference>
<evidence type="ECO:0000313" key="2">
    <source>
        <dbReference type="EMBL" id="URD99213.1"/>
    </source>
</evidence>
<gene>
    <name evidence="2" type="ORF">MUK42_30004</name>
</gene>
<name>A0A9E7FSK5_9LILI</name>
<dbReference type="EMBL" id="CP097506">
    <property type="protein sequence ID" value="URD99213.1"/>
    <property type="molecule type" value="Genomic_DNA"/>
</dbReference>
<accession>A0A9E7FSK5</accession>
<feature type="region of interest" description="Disordered" evidence="1">
    <location>
        <begin position="20"/>
        <end position="54"/>
    </location>
</feature>
<protein>
    <submittedName>
        <fullName evidence="2">Uncharacterized protein</fullName>
    </submittedName>
</protein>
<proteinExistence type="predicted"/>
<dbReference type="AlphaFoldDB" id="A0A9E7FSK5"/>
<reference evidence="2" key="1">
    <citation type="submission" date="2022-05" db="EMBL/GenBank/DDBJ databases">
        <title>The Musa troglodytarum L. genome provides insights into the mechanism of non-climacteric behaviour and enrichment of carotenoids.</title>
        <authorList>
            <person name="Wang J."/>
        </authorList>
    </citation>
    <scope>NUCLEOTIDE SEQUENCE</scope>
    <source>
        <tissue evidence="2">Leaf</tissue>
    </source>
</reference>
<evidence type="ECO:0000313" key="3">
    <source>
        <dbReference type="Proteomes" id="UP001055439"/>
    </source>
</evidence>
<evidence type="ECO:0000256" key="1">
    <source>
        <dbReference type="SAM" id="MobiDB-lite"/>
    </source>
</evidence>
<feature type="compositionally biased region" description="Basic residues" evidence="1">
    <location>
        <begin position="22"/>
        <end position="45"/>
    </location>
</feature>
<keyword evidence="3" id="KW-1185">Reference proteome</keyword>
<sequence>MLREAESTIKKEKPVLYVGETRKKRKAEKSLKKGKGKGKMGKAKVTRKDPTKDRGQCFHYAKDVLAGPRRLKRGEMDLKMGNRAKVAVVAVGKVTLHLLGMPGTEQNPWHPTGTPLLYYTECARGPKETVASKATKK</sequence>